<dbReference type="InterPro" id="IPR008012">
    <property type="entry name" value="Ump1"/>
</dbReference>
<accession>A0A6P4IVA0</accession>
<comment type="similarity">
    <text evidence="2">Belongs to the POMP/UMP1 family.</text>
</comment>
<proteinExistence type="inferred from homology"/>
<dbReference type="AlphaFoldDB" id="A0A6P4IVA0"/>
<sequence>MNESSSLKVKPVEVTVLNAAGRVGMPTEANCFNQLAHVHRLRDSELTYNEHQYNLDMQMLRNREGLGVPLKMGMERFAARQVGRLPFLTSSNLMDDVLTGRYDTIGFEDFMNLPEYNEQMRQPHAVVEKSLGIYNS</sequence>
<dbReference type="PANTHER" id="PTHR12828:SF3">
    <property type="entry name" value="PROTEASOME MATURATION PROTEIN"/>
    <property type="match status" value="1"/>
</dbReference>
<evidence type="ECO:0000256" key="2">
    <source>
        <dbReference type="ARBA" id="ARBA00043974"/>
    </source>
</evidence>
<keyword evidence="3" id="KW-1185">Reference proteome</keyword>
<keyword evidence="4" id="KW-0647">Proteasome</keyword>
<dbReference type="PANTHER" id="PTHR12828">
    <property type="entry name" value="PROTEASOME MATURATION PROTEIN UMP1"/>
    <property type="match status" value="1"/>
</dbReference>
<gene>
    <name evidence="4" type="primary">Pomp</name>
</gene>
<dbReference type="OrthoDB" id="15001at2759"/>
<dbReference type="RefSeq" id="XP_017032967.1">
    <property type="nucleotide sequence ID" value="XM_017177478.2"/>
</dbReference>
<dbReference type="GO" id="GO:0043248">
    <property type="term" value="P:proteasome assembly"/>
    <property type="evidence" value="ECO:0007669"/>
    <property type="project" value="InterPro"/>
</dbReference>
<keyword evidence="1" id="KW-0143">Chaperone</keyword>
<evidence type="ECO:0000313" key="3">
    <source>
        <dbReference type="Proteomes" id="UP001652661"/>
    </source>
</evidence>
<dbReference type="Pfam" id="PF05348">
    <property type="entry name" value="UMP1"/>
    <property type="match status" value="1"/>
</dbReference>
<evidence type="ECO:0000313" key="4">
    <source>
        <dbReference type="RefSeq" id="XP_017032967.1"/>
    </source>
</evidence>
<dbReference type="OMA" id="PMRLAME"/>
<organism evidence="3 4">
    <name type="scientific">Drosophila kikkawai</name>
    <name type="common">Fruit fly</name>
    <dbReference type="NCBI Taxonomy" id="30033"/>
    <lineage>
        <taxon>Eukaryota</taxon>
        <taxon>Metazoa</taxon>
        <taxon>Ecdysozoa</taxon>
        <taxon>Arthropoda</taxon>
        <taxon>Hexapoda</taxon>
        <taxon>Insecta</taxon>
        <taxon>Pterygota</taxon>
        <taxon>Neoptera</taxon>
        <taxon>Endopterygota</taxon>
        <taxon>Diptera</taxon>
        <taxon>Brachycera</taxon>
        <taxon>Muscomorpha</taxon>
        <taxon>Ephydroidea</taxon>
        <taxon>Drosophilidae</taxon>
        <taxon>Drosophila</taxon>
        <taxon>Sophophora</taxon>
    </lineage>
</organism>
<dbReference type="GO" id="GO:0005634">
    <property type="term" value="C:nucleus"/>
    <property type="evidence" value="ECO:0007669"/>
    <property type="project" value="TreeGrafter"/>
</dbReference>
<reference evidence="3" key="1">
    <citation type="submission" date="2025-05" db="UniProtKB">
        <authorList>
            <consortium name="RefSeq"/>
        </authorList>
    </citation>
    <scope>NUCLEOTIDE SEQUENCE [LARGE SCALE GENOMIC DNA]</scope>
    <source>
        <strain evidence="3">14028-0561.14</strain>
    </source>
</reference>
<evidence type="ECO:0000256" key="1">
    <source>
        <dbReference type="ARBA" id="ARBA00023186"/>
    </source>
</evidence>
<dbReference type="Proteomes" id="UP001652661">
    <property type="component" value="Chromosome 2L"/>
</dbReference>
<protein>
    <submittedName>
        <fullName evidence="4">Proteasome maturation protein</fullName>
    </submittedName>
</protein>
<name>A0A6P4IVA0_DROKI</name>
<dbReference type="GO" id="GO:0000502">
    <property type="term" value="C:proteasome complex"/>
    <property type="evidence" value="ECO:0007669"/>
    <property type="project" value="UniProtKB-KW"/>
</dbReference>
<reference evidence="4" key="2">
    <citation type="submission" date="2025-08" db="UniProtKB">
        <authorList>
            <consortium name="RefSeq"/>
        </authorList>
    </citation>
    <scope>IDENTIFICATION</scope>
    <source>
        <strain evidence="4">14028-0561.14</strain>
        <tissue evidence="4">Whole fly</tissue>
    </source>
</reference>
<dbReference type="GO" id="GO:0005737">
    <property type="term" value="C:cytoplasm"/>
    <property type="evidence" value="ECO:0007669"/>
    <property type="project" value="TreeGrafter"/>
</dbReference>